<feature type="domain" description="YCII-related" evidence="2">
    <location>
        <begin position="1"/>
        <end position="81"/>
    </location>
</feature>
<evidence type="ECO:0000313" key="4">
    <source>
        <dbReference type="Proteomes" id="UP001379533"/>
    </source>
</evidence>
<name>A0ABZ2K359_9BACT</name>
<dbReference type="RefSeq" id="WP_394841829.1">
    <property type="nucleotide sequence ID" value="NZ_CP089982.1"/>
</dbReference>
<evidence type="ECO:0000313" key="3">
    <source>
        <dbReference type="EMBL" id="WXA91209.1"/>
    </source>
</evidence>
<dbReference type="Proteomes" id="UP001379533">
    <property type="component" value="Chromosome"/>
</dbReference>
<accession>A0ABZ2K359</accession>
<protein>
    <submittedName>
        <fullName evidence="3">YciI family protein</fullName>
    </submittedName>
</protein>
<evidence type="ECO:0000256" key="1">
    <source>
        <dbReference type="ARBA" id="ARBA00007689"/>
    </source>
</evidence>
<dbReference type="PANTHER" id="PTHR37828">
    <property type="entry name" value="GSR2449 PROTEIN"/>
    <property type="match status" value="1"/>
</dbReference>
<gene>
    <name evidence="3" type="ORF">LZC95_32725</name>
</gene>
<dbReference type="PANTHER" id="PTHR37828:SF1">
    <property type="entry name" value="YCII-RELATED DOMAIN-CONTAINING PROTEIN"/>
    <property type="match status" value="1"/>
</dbReference>
<proteinExistence type="inferred from homology"/>
<evidence type="ECO:0000259" key="2">
    <source>
        <dbReference type="Pfam" id="PF03795"/>
    </source>
</evidence>
<sequence length="95" mass="10936">MFVIELTYKVPLEKIDAVMKEHMAFVRKHYASGHFLVSGRQVPRTGGIILAVADDRAELEAIMRQDPFCVHGLAEFRIIEFLPNQRAKNIEELIR</sequence>
<dbReference type="SUPFAM" id="SSF54909">
    <property type="entry name" value="Dimeric alpha+beta barrel"/>
    <property type="match status" value="1"/>
</dbReference>
<dbReference type="InterPro" id="IPR005545">
    <property type="entry name" value="YCII"/>
</dbReference>
<dbReference type="Pfam" id="PF03795">
    <property type="entry name" value="YCII"/>
    <property type="match status" value="1"/>
</dbReference>
<dbReference type="EMBL" id="CP089982">
    <property type="protein sequence ID" value="WXA91209.1"/>
    <property type="molecule type" value="Genomic_DNA"/>
</dbReference>
<dbReference type="InterPro" id="IPR011008">
    <property type="entry name" value="Dimeric_a/b-barrel"/>
</dbReference>
<dbReference type="Gene3D" id="3.30.70.1060">
    <property type="entry name" value="Dimeric alpha+beta barrel"/>
    <property type="match status" value="1"/>
</dbReference>
<keyword evidence="4" id="KW-1185">Reference proteome</keyword>
<organism evidence="3 4">
    <name type="scientific">Pendulispora brunnea</name>
    <dbReference type="NCBI Taxonomy" id="2905690"/>
    <lineage>
        <taxon>Bacteria</taxon>
        <taxon>Pseudomonadati</taxon>
        <taxon>Myxococcota</taxon>
        <taxon>Myxococcia</taxon>
        <taxon>Myxococcales</taxon>
        <taxon>Sorangiineae</taxon>
        <taxon>Pendulisporaceae</taxon>
        <taxon>Pendulispora</taxon>
    </lineage>
</organism>
<comment type="similarity">
    <text evidence="1">Belongs to the YciI family.</text>
</comment>
<reference evidence="3 4" key="1">
    <citation type="submission" date="2021-12" db="EMBL/GenBank/DDBJ databases">
        <title>Discovery of the Pendulisporaceae a myxobacterial family with distinct sporulation behavior and unique specialized metabolism.</title>
        <authorList>
            <person name="Garcia R."/>
            <person name="Popoff A."/>
            <person name="Bader C.D."/>
            <person name="Loehr J."/>
            <person name="Walesch S."/>
            <person name="Walt C."/>
            <person name="Boldt J."/>
            <person name="Bunk B."/>
            <person name="Haeckl F.J.F.P.J."/>
            <person name="Gunesch A.P."/>
            <person name="Birkelbach J."/>
            <person name="Nuebel U."/>
            <person name="Pietschmann T."/>
            <person name="Bach T."/>
            <person name="Mueller R."/>
        </authorList>
    </citation>
    <scope>NUCLEOTIDE SEQUENCE [LARGE SCALE GENOMIC DNA]</scope>
    <source>
        <strain evidence="3 4">MSr12523</strain>
    </source>
</reference>